<organism evidence="1 2">
    <name type="scientific">Rhododendron molle</name>
    <name type="common">Chinese azalea</name>
    <name type="synonym">Azalea mollis</name>
    <dbReference type="NCBI Taxonomy" id="49168"/>
    <lineage>
        <taxon>Eukaryota</taxon>
        <taxon>Viridiplantae</taxon>
        <taxon>Streptophyta</taxon>
        <taxon>Embryophyta</taxon>
        <taxon>Tracheophyta</taxon>
        <taxon>Spermatophyta</taxon>
        <taxon>Magnoliopsida</taxon>
        <taxon>eudicotyledons</taxon>
        <taxon>Gunneridae</taxon>
        <taxon>Pentapetalae</taxon>
        <taxon>asterids</taxon>
        <taxon>Ericales</taxon>
        <taxon>Ericaceae</taxon>
        <taxon>Ericoideae</taxon>
        <taxon>Rhodoreae</taxon>
        <taxon>Rhododendron</taxon>
    </lineage>
</organism>
<evidence type="ECO:0000313" key="1">
    <source>
        <dbReference type="EMBL" id="KAI8563667.1"/>
    </source>
</evidence>
<comment type="caution">
    <text evidence="1">The sequence shown here is derived from an EMBL/GenBank/DDBJ whole genome shotgun (WGS) entry which is preliminary data.</text>
</comment>
<protein>
    <submittedName>
        <fullName evidence="1">Uncharacterized protein</fullName>
    </submittedName>
</protein>
<name>A0ACC0PG26_RHOML</name>
<accession>A0ACC0PG26</accession>
<sequence>MAPKMDKALLAQLKAERAKQTSGAAATKRKSSHLQKELGVDSFLEADLSVFPSIELVVEPHVEGELEKSKRKAKSAIVEGTPPAKKTKALVGHSVLGNYQEALERASGLLCAADKDLMAEMSLQAVGDQMLVELAMATTRGRYLTS</sequence>
<gene>
    <name evidence="1" type="ORF">RHMOL_Rhmol03G0127000</name>
</gene>
<evidence type="ECO:0000313" key="2">
    <source>
        <dbReference type="Proteomes" id="UP001062846"/>
    </source>
</evidence>
<dbReference type="Proteomes" id="UP001062846">
    <property type="component" value="Chromosome 3"/>
</dbReference>
<reference evidence="1" key="1">
    <citation type="submission" date="2022-02" db="EMBL/GenBank/DDBJ databases">
        <title>Plant Genome Project.</title>
        <authorList>
            <person name="Zhang R.-G."/>
        </authorList>
    </citation>
    <scope>NUCLEOTIDE SEQUENCE</scope>
    <source>
        <strain evidence="1">AT1</strain>
    </source>
</reference>
<dbReference type="EMBL" id="CM046390">
    <property type="protein sequence ID" value="KAI8563667.1"/>
    <property type="molecule type" value="Genomic_DNA"/>
</dbReference>
<keyword evidence="2" id="KW-1185">Reference proteome</keyword>
<proteinExistence type="predicted"/>